<dbReference type="PROSITE" id="PS51257">
    <property type="entry name" value="PROKAR_LIPOPROTEIN"/>
    <property type="match status" value="1"/>
</dbReference>
<dbReference type="InterPro" id="IPR019734">
    <property type="entry name" value="TPR_rpt"/>
</dbReference>
<dbReference type="InterPro" id="IPR011990">
    <property type="entry name" value="TPR-like_helical_dom_sf"/>
</dbReference>
<protein>
    <submittedName>
        <fullName evidence="3">Uncharacterized protein</fullName>
    </submittedName>
</protein>
<dbReference type="Proteomes" id="UP000007509">
    <property type="component" value="Unassembled WGS sequence"/>
</dbReference>
<dbReference type="RefSeq" id="WP_007845119.1">
    <property type="nucleotide sequence ID" value="NZ_AKJY01000063.1"/>
</dbReference>
<dbReference type="Gene3D" id="1.25.40.10">
    <property type="entry name" value="Tetratricopeptide repeat domain"/>
    <property type="match status" value="1"/>
</dbReference>
<dbReference type="InterPro" id="IPR036388">
    <property type="entry name" value="WH-like_DNA-bd_sf"/>
</dbReference>
<feature type="signal peptide" evidence="2">
    <location>
        <begin position="1"/>
        <end position="24"/>
    </location>
</feature>
<dbReference type="Gene3D" id="1.10.10.10">
    <property type="entry name" value="Winged helix-like DNA-binding domain superfamily/Winged helix DNA-binding domain"/>
    <property type="match status" value="1"/>
</dbReference>
<evidence type="ECO:0000256" key="1">
    <source>
        <dbReference type="PROSITE-ProRule" id="PRU00339"/>
    </source>
</evidence>
<keyword evidence="4" id="KW-1185">Reference proteome</keyword>
<dbReference type="InterPro" id="IPR016032">
    <property type="entry name" value="Sig_transdc_resp-reg_C-effctor"/>
</dbReference>
<sequence length="503" mass="59415">MTKTRFIKNSLLLFTILASGFLACQDYEFRKIDSLLTQSFNSRKKYNDFEGLKYAKTASSLAEKAGNSERIARSYYSMAISLSHLRLQKQSLFYIEKAYNQAYTKNNIVFASKLKEVKSYNYMTLGLTSQSQKELFGIVNLLQKKEDTASTKILIRVYGHIGKNYQNKSKMDSAFIYYNLKDKLLKKFPEPYTNIYRNLSDHYIELGNAFLKKQRTDSAFYYYQKSYQLKQKYNNPVLFMEYIQFGNYYRKLQEYQKALDFYQKAVRNMENYSVNQASFTYVYSDISKIYGILGDKEKQNQYEGIYLKMENQAMIEKHENIDYALNVIIKDYEKGYKTSQKKKNVWFYGGIIVLLALALFIFKAVRKKTAHNEMRADTVINTPTPENKMTPQKNTDEALQLKNNDAYNELIKFSKNNDSSFYFRFQQVYPQFEKKILEACPGLRTSELILCAYIFLGFTIKDIAEYTFKSVHTIRNRKQNLRKKFNIPTERDMGIWLRDLMEN</sequence>
<dbReference type="Pfam" id="PF13424">
    <property type="entry name" value="TPR_12"/>
    <property type="match status" value="1"/>
</dbReference>
<dbReference type="OrthoDB" id="1017207at2"/>
<dbReference type="SUPFAM" id="SSF46894">
    <property type="entry name" value="C-terminal effector domain of the bipartite response regulators"/>
    <property type="match status" value="1"/>
</dbReference>
<proteinExistence type="predicted"/>
<gene>
    <name evidence="3" type="ORF">PMI13_03054</name>
</gene>
<dbReference type="PROSITE" id="PS50005">
    <property type="entry name" value="TPR"/>
    <property type="match status" value="2"/>
</dbReference>
<accession>J3CEJ8</accession>
<evidence type="ECO:0000313" key="4">
    <source>
        <dbReference type="Proteomes" id="UP000007509"/>
    </source>
</evidence>
<feature type="repeat" description="TPR" evidence="1">
    <location>
        <begin position="239"/>
        <end position="272"/>
    </location>
</feature>
<dbReference type="SMART" id="SM00028">
    <property type="entry name" value="TPR"/>
    <property type="match status" value="3"/>
</dbReference>
<feature type="repeat" description="TPR" evidence="1">
    <location>
        <begin position="200"/>
        <end position="233"/>
    </location>
</feature>
<reference evidence="3 4" key="1">
    <citation type="journal article" date="2012" name="J. Bacteriol.">
        <title>Twenty-one genome sequences from Pseudomonas species and 19 genome sequences from diverse bacteria isolated from the rhizosphere and endosphere of Populus deltoides.</title>
        <authorList>
            <person name="Brown S.D."/>
            <person name="Utturkar S.M."/>
            <person name="Klingeman D.M."/>
            <person name="Johnson C.M."/>
            <person name="Martin S.L."/>
            <person name="Land M.L."/>
            <person name="Lu T.Y."/>
            <person name="Schadt C.W."/>
            <person name="Doktycz M.J."/>
            <person name="Pelletier D.A."/>
        </authorList>
    </citation>
    <scope>NUCLEOTIDE SEQUENCE [LARGE SCALE GENOMIC DNA]</scope>
    <source>
        <strain evidence="3 4">CF314</strain>
    </source>
</reference>
<name>J3CEJ8_9FLAO</name>
<evidence type="ECO:0000256" key="2">
    <source>
        <dbReference type="SAM" id="SignalP"/>
    </source>
</evidence>
<dbReference type="PATRIC" id="fig|1144316.3.peg.3074"/>
<feature type="chain" id="PRO_5003763412" evidence="2">
    <location>
        <begin position="25"/>
        <end position="503"/>
    </location>
</feature>
<organism evidence="3 4">
    <name type="scientific">Chryseobacterium populi</name>
    <dbReference type="NCBI Taxonomy" id="1144316"/>
    <lineage>
        <taxon>Bacteria</taxon>
        <taxon>Pseudomonadati</taxon>
        <taxon>Bacteroidota</taxon>
        <taxon>Flavobacteriia</taxon>
        <taxon>Flavobacteriales</taxon>
        <taxon>Weeksellaceae</taxon>
        <taxon>Chryseobacterium group</taxon>
        <taxon>Chryseobacterium</taxon>
    </lineage>
</organism>
<dbReference type="GO" id="GO:0003677">
    <property type="term" value="F:DNA binding"/>
    <property type="evidence" value="ECO:0007669"/>
    <property type="project" value="InterPro"/>
</dbReference>
<comment type="caution">
    <text evidence="3">The sequence shown here is derived from an EMBL/GenBank/DDBJ whole genome shotgun (WGS) entry which is preliminary data.</text>
</comment>
<keyword evidence="1" id="KW-0802">TPR repeat</keyword>
<dbReference type="SUPFAM" id="SSF48452">
    <property type="entry name" value="TPR-like"/>
    <property type="match status" value="1"/>
</dbReference>
<dbReference type="AlphaFoldDB" id="J3CEJ8"/>
<dbReference type="EMBL" id="AKJY01000063">
    <property type="protein sequence ID" value="EJL70039.1"/>
    <property type="molecule type" value="Genomic_DNA"/>
</dbReference>
<evidence type="ECO:0000313" key="3">
    <source>
        <dbReference type="EMBL" id="EJL70039.1"/>
    </source>
</evidence>
<keyword evidence="2" id="KW-0732">Signal</keyword>
<dbReference type="GO" id="GO:0006355">
    <property type="term" value="P:regulation of DNA-templated transcription"/>
    <property type="evidence" value="ECO:0007669"/>
    <property type="project" value="InterPro"/>
</dbReference>